<dbReference type="AlphaFoldDB" id="A0A5C8I2V6"/>
<keyword evidence="3" id="KW-1185">Reference proteome</keyword>
<comment type="caution">
    <text evidence="2">The sequence shown here is derived from an EMBL/GenBank/DDBJ whole genome shotgun (WGS) entry which is preliminary data.</text>
</comment>
<dbReference type="OrthoDB" id="8966183at2"/>
<name>A0A5C8I2V6_9MICO</name>
<evidence type="ECO:0000313" key="3">
    <source>
        <dbReference type="Proteomes" id="UP000321034"/>
    </source>
</evidence>
<dbReference type="InterPro" id="IPR052526">
    <property type="entry name" value="HTH-type_Bedaq_tolerance"/>
</dbReference>
<organism evidence="2 3">
    <name type="scientific">Microbacterium hatanonis</name>
    <dbReference type="NCBI Taxonomy" id="404366"/>
    <lineage>
        <taxon>Bacteria</taxon>
        <taxon>Bacillati</taxon>
        <taxon>Actinomycetota</taxon>
        <taxon>Actinomycetes</taxon>
        <taxon>Micrococcales</taxon>
        <taxon>Microbacteriaceae</taxon>
        <taxon>Microbacterium</taxon>
    </lineage>
</organism>
<dbReference type="GO" id="GO:0003700">
    <property type="term" value="F:DNA-binding transcription factor activity"/>
    <property type="evidence" value="ECO:0007669"/>
    <property type="project" value="InterPro"/>
</dbReference>
<feature type="domain" description="HTH marR-type" evidence="1">
    <location>
        <begin position="1"/>
        <end position="137"/>
    </location>
</feature>
<reference evidence="2 3" key="1">
    <citation type="submission" date="2019-08" db="EMBL/GenBank/DDBJ databases">
        <authorList>
            <person name="Dong K."/>
        </authorList>
    </citation>
    <scope>NUCLEOTIDE SEQUENCE [LARGE SCALE GENOMIC DNA]</scope>
    <source>
        <strain evidence="2 3">JCM14558</strain>
    </source>
</reference>
<gene>
    <name evidence="2" type="ORF">FVP77_08050</name>
</gene>
<protein>
    <submittedName>
        <fullName evidence="2">MarR family transcriptional regulator</fullName>
    </submittedName>
</protein>
<dbReference type="Gene3D" id="1.10.10.10">
    <property type="entry name" value="Winged helix-like DNA-binding domain superfamily/Winged helix DNA-binding domain"/>
    <property type="match status" value="1"/>
</dbReference>
<dbReference type="InterPro" id="IPR036388">
    <property type="entry name" value="WH-like_DNA-bd_sf"/>
</dbReference>
<dbReference type="SMART" id="SM00347">
    <property type="entry name" value="HTH_MARR"/>
    <property type="match status" value="1"/>
</dbReference>
<dbReference type="SUPFAM" id="SSF46785">
    <property type="entry name" value="Winged helix' DNA-binding domain"/>
    <property type="match status" value="1"/>
</dbReference>
<dbReference type="Pfam" id="PF12802">
    <property type="entry name" value="MarR_2"/>
    <property type="match status" value="1"/>
</dbReference>
<evidence type="ECO:0000259" key="1">
    <source>
        <dbReference type="PROSITE" id="PS50995"/>
    </source>
</evidence>
<dbReference type="PANTHER" id="PTHR39515:SF2">
    <property type="entry name" value="HTH-TYPE TRANSCRIPTIONAL REGULATOR RV0880"/>
    <property type="match status" value="1"/>
</dbReference>
<dbReference type="InterPro" id="IPR000835">
    <property type="entry name" value="HTH_MarR-typ"/>
</dbReference>
<dbReference type="Proteomes" id="UP000321034">
    <property type="component" value="Unassembled WGS sequence"/>
</dbReference>
<dbReference type="PROSITE" id="PS50995">
    <property type="entry name" value="HTH_MARR_2"/>
    <property type="match status" value="1"/>
</dbReference>
<dbReference type="PANTHER" id="PTHR39515">
    <property type="entry name" value="CONSERVED PROTEIN"/>
    <property type="match status" value="1"/>
</dbReference>
<dbReference type="InterPro" id="IPR036390">
    <property type="entry name" value="WH_DNA-bd_sf"/>
</dbReference>
<accession>A0A5C8I2V6</accession>
<evidence type="ECO:0000313" key="2">
    <source>
        <dbReference type="EMBL" id="TXK13347.1"/>
    </source>
</evidence>
<dbReference type="EMBL" id="VRSV01000001">
    <property type="protein sequence ID" value="TXK13347.1"/>
    <property type="molecule type" value="Genomic_DNA"/>
</dbReference>
<sequence length="143" mass="15620">MTRAEDIQRLIIAASALTRMAALTLDNETPSAQWRTLKLLRDQGPLRVGELAVLSRISQPGMTRLVGQMVDAGLLERAPDAADSRATVVSATDAGDDALDAWLARLQDALLPFFSDLDDDDWEAVRRTADLISRKTAMSEAVR</sequence>
<proteinExistence type="predicted"/>
<dbReference type="RefSeq" id="WP_147894005.1">
    <property type="nucleotide sequence ID" value="NZ_BAAANR010000001.1"/>
</dbReference>